<evidence type="ECO:0008006" key="9">
    <source>
        <dbReference type="Google" id="ProtNLM"/>
    </source>
</evidence>
<evidence type="ECO:0000313" key="8">
    <source>
        <dbReference type="Proteomes" id="UP000663444"/>
    </source>
</evidence>
<proteinExistence type="inferred from homology"/>
<accession>A0A974PYL9</accession>
<reference evidence="7" key="1">
    <citation type="submission" date="2020-11" db="EMBL/GenBank/DDBJ databases">
        <title>Azospira restricta DSM 18626 genome sequence.</title>
        <authorList>
            <person name="Moe W.M."/>
        </authorList>
    </citation>
    <scope>NUCLEOTIDE SEQUENCE</scope>
    <source>
        <strain evidence="7">DSM 18626</strain>
    </source>
</reference>
<keyword evidence="5 6" id="KW-0472">Membrane</keyword>
<evidence type="ECO:0000256" key="1">
    <source>
        <dbReference type="ARBA" id="ARBA00004141"/>
    </source>
</evidence>
<comment type="similarity">
    <text evidence="2">Belongs to the CbiQ family.</text>
</comment>
<evidence type="ECO:0000256" key="3">
    <source>
        <dbReference type="ARBA" id="ARBA00022692"/>
    </source>
</evidence>
<protein>
    <recommendedName>
        <fullName evidence="9">Cobalt transport protein</fullName>
    </recommendedName>
</protein>
<keyword evidence="8" id="KW-1185">Reference proteome</keyword>
<feature type="transmembrane region" description="Helical" evidence="6">
    <location>
        <begin position="49"/>
        <end position="70"/>
    </location>
</feature>
<feature type="transmembrane region" description="Helical" evidence="6">
    <location>
        <begin position="13"/>
        <end position="37"/>
    </location>
</feature>
<evidence type="ECO:0000313" key="7">
    <source>
        <dbReference type="EMBL" id="QRJ63380.1"/>
    </source>
</evidence>
<keyword evidence="3 6" id="KW-0812">Transmembrane</keyword>
<evidence type="ECO:0000256" key="5">
    <source>
        <dbReference type="ARBA" id="ARBA00023136"/>
    </source>
</evidence>
<evidence type="ECO:0000256" key="6">
    <source>
        <dbReference type="SAM" id="Phobius"/>
    </source>
</evidence>
<keyword evidence="4 6" id="KW-1133">Transmembrane helix</keyword>
<dbReference type="Pfam" id="PF02361">
    <property type="entry name" value="CbiQ"/>
    <property type="match status" value="1"/>
</dbReference>
<name>A0A974PYL9_9RHOO</name>
<dbReference type="RefSeq" id="WP_203386907.1">
    <property type="nucleotide sequence ID" value="NZ_CP064781.1"/>
</dbReference>
<gene>
    <name evidence="7" type="ORF">IWH25_16785</name>
</gene>
<dbReference type="Proteomes" id="UP000663444">
    <property type="component" value="Chromosome"/>
</dbReference>
<dbReference type="GO" id="GO:0005886">
    <property type="term" value="C:plasma membrane"/>
    <property type="evidence" value="ECO:0007669"/>
    <property type="project" value="UniProtKB-ARBA"/>
</dbReference>
<dbReference type="KEGG" id="ares:IWH25_16785"/>
<dbReference type="EMBL" id="CP064781">
    <property type="protein sequence ID" value="QRJ63380.1"/>
    <property type="molecule type" value="Genomic_DNA"/>
</dbReference>
<evidence type="ECO:0000256" key="2">
    <source>
        <dbReference type="ARBA" id="ARBA00008564"/>
    </source>
</evidence>
<evidence type="ECO:0000256" key="4">
    <source>
        <dbReference type="ARBA" id="ARBA00022989"/>
    </source>
</evidence>
<sequence>MAQLHPAHRLCCWLLAVIAVQSLSGLPLALAFGLVPLAGRAVVARWARLAWRARWLLLSLLAVLAWGVAGEPVRADGGAWVPTWEGLGEGLTQLGRLLLVLAAVALLLETTPVERLMAGCHVLLRPLAAFRLDVDRAVVRLSLALHYAARMPKGGWKHLLDPDPNGEAPAEVTLALPPATVADWTALAAALVATAVVLVA</sequence>
<dbReference type="InterPro" id="IPR003339">
    <property type="entry name" value="ABC/ECF_trnsptr_transmembrane"/>
</dbReference>
<comment type="subcellular location">
    <subcellularLocation>
        <location evidence="1">Membrane</location>
        <topology evidence="1">Multi-pass membrane protein</topology>
    </subcellularLocation>
</comment>
<organism evidence="7 8">
    <name type="scientific">Azospira restricta</name>
    <dbReference type="NCBI Taxonomy" id="404405"/>
    <lineage>
        <taxon>Bacteria</taxon>
        <taxon>Pseudomonadati</taxon>
        <taxon>Pseudomonadota</taxon>
        <taxon>Betaproteobacteria</taxon>
        <taxon>Rhodocyclales</taxon>
        <taxon>Rhodocyclaceae</taxon>
        <taxon>Azospira</taxon>
    </lineage>
</organism>
<dbReference type="AlphaFoldDB" id="A0A974PYL9"/>